<evidence type="ECO:0000313" key="2">
    <source>
        <dbReference type="Proteomes" id="UP000663889"/>
    </source>
</evidence>
<dbReference type="AlphaFoldDB" id="A0A815PNP2"/>
<name>A0A815PNP2_9BILA</name>
<accession>A0A815PNP2</accession>
<dbReference type="Proteomes" id="UP000663889">
    <property type="component" value="Unassembled WGS sequence"/>
</dbReference>
<comment type="caution">
    <text evidence="1">The sequence shown here is derived from an EMBL/GenBank/DDBJ whole genome shotgun (WGS) entry which is preliminary data.</text>
</comment>
<reference evidence="1" key="1">
    <citation type="submission" date="2021-02" db="EMBL/GenBank/DDBJ databases">
        <authorList>
            <person name="Nowell W R."/>
        </authorList>
    </citation>
    <scope>NUCLEOTIDE SEQUENCE</scope>
</reference>
<gene>
    <name evidence="1" type="ORF">SEV965_LOCUS33700</name>
</gene>
<sequence length="34" mass="3731">HTIDLNKKAIGCPKIVSAYKDAAELIFSTTKLKI</sequence>
<organism evidence="1 2">
    <name type="scientific">Rotaria sordida</name>
    <dbReference type="NCBI Taxonomy" id="392033"/>
    <lineage>
        <taxon>Eukaryota</taxon>
        <taxon>Metazoa</taxon>
        <taxon>Spiralia</taxon>
        <taxon>Gnathifera</taxon>
        <taxon>Rotifera</taxon>
        <taxon>Eurotatoria</taxon>
        <taxon>Bdelloidea</taxon>
        <taxon>Philodinida</taxon>
        <taxon>Philodinidae</taxon>
        <taxon>Rotaria</taxon>
    </lineage>
</organism>
<dbReference type="EMBL" id="CAJNOU010004693">
    <property type="protein sequence ID" value="CAF1451320.1"/>
    <property type="molecule type" value="Genomic_DNA"/>
</dbReference>
<protein>
    <submittedName>
        <fullName evidence="1">Uncharacterized protein</fullName>
    </submittedName>
</protein>
<feature type="non-terminal residue" evidence="1">
    <location>
        <position position="1"/>
    </location>
</feature>
<proteinExistence type="predicted"/>
<evidence type="ECO:0000313" key="1">
    <source>
        <dbReference type="EMBL" id="CAF1451320.1"/>
    </source>
</evidence>